<dbReference type="PROSITE" id="PS50088">
    <property type="entry name" value="ANK_REPEAT"/>
    <property type="match status" value="4"/>
</dbReference>
<evidence type="ECO:0000313" key="4">
    <source>
        <dbReference type="EMBL" id="KAF1757110.1"/>
    </source>
</evidence>
<protein>
    <submittedName>
        <fullName evidence="4">Uncharacterized protein</fullName>
    </submittedName>
</protein>
<dbReference type="InterPro" id="IPR002110">
    <property type="entry name" value="Ankyrin_rpt"/>
</dbReference>
<dbReference type="GeneID" id="9799525"/>
<dbReference type="InterPro" id="IPR036770">
    <property type="entry name" value="Ankyrin_rpt-contain_sf"/>
</dbReference>
<dbReference type="Pfam" id="PF00023">
    <property type="entry name" value="Ank"/>
    <property type="match status" value="1"/>
</dbReference>
<feature type="repeat" description="ANK" evidence="3">
    <location>
        <begin position="186"/>
        <end position="218"/>
    </location>
</feature>
<reference evidence="4 5" key="1">
    <citation type="submission" date="2019-12" db="EMBL/GenBank/DDBJ databases">
        <title>Chromosome-level assembly of the Caenorhabditis remanei genome.</title>
        <authorList>
            <person name="Teterina A.A."/>
            <person name="Willis J.H."/>
            <person name="Phillips P.C."/>
        </authorList>
    </citation>
    <scope>NUCLEOTIDE SEQUENCE [LARGE SCALE GENOMIC DNA]</scope>
    <source>
        <strain evidence="4 5">PX506</strain>
        <tissue evidence="4">Whole organism</tissue>
    </source>
</reference>
<dbReference type="SUPFAM" id="SSF48403">
    <property type="entry name" value="Ankyrin repeat"/>
    <property type="match status" value="2"/>
</dbReference>
<feature type="repeat" description="ANK" evidence="3">
    <location>
        <begin position="120"/>
        <end position="152"/>
    </location>
</feature>
<dbReference type="GO" id="GO:0006511">
    <property type="term" value="P:ubiquitin-dependent protein catabolic process"/>
    <property type="evidence" value="ECO:0007669"/>
    <property type="project" value="TreeGrafter"/>
</dbReference>
<evidence type="ECO:0000256" key="2">
    <source>
        <dbReference type="ARBA" id="ARBA00023043"/>
    </source>
</evidence>
<dbReference type="PROSITE" id="PS50297">
    <property type="entry name" value="ANK_REP_REGION"/>
    <property type="match status" value="4"/>
</dbReference>
<dbReference type="SMART" id="SM00248">
    <property type="entry name" value="ANK"/>
    <property type="match status" value="9"/>
</dbReference>
<feature type="repeat" description="ANK" evidence="3">
    <location>
        <begin position="45"/>
        <end position="77"/>
    </location>
</feature>
<accession>A0A6A5GP09</accession>
<dbReference type="PANTHER" id="PTHR24173">
    <property type="entry name" value="ANKYRIN REPEAT CONTAINING"/>
    <property type="match status" value="1"/>
</dbReference>
<evidence type="ECO:0000256" key="3">
    <source>
        <dbReference type="PROSITE-ProRule" id="PRU00023"/>
    </source>
</evidence>
<gene>
    <name evidence="4" type="ORF">GCK72_013565</name>
</gene>
<dbReference type="Gene3D" id="1.25.40.20">
    <property type="entry name" value="Ankyrin repeat-containing domain"/>
    <property type="match status" value="3"/>
</dbReference>
<proteinExistence type="predicted"/>
<dbReference type="PRINTS" id="PR01415">
    <property type="entry name" value="ANKYRIN"/>
</dbReference>
<name>A0A6A5GP09_CAERE</name>
<sequence length="654" mass="73611">MDPVGFRSVIYNACETGQLQRIRIFMANKVDDKNWIHEVLNSSGLERYPIVIAARNGHVAVVEYLLTVGADPSVRGTVEFDNDQILGTPPLWAASAAGHLAIVKLLVETGKADVNQATNTQSTPLRGACYDGHLDIVKYLLEKGADPHIPNRHGHTCLMISAYRNKVEVVKELLKNDIDVNCQTERGNTALHDAAESGNVEVVKILLSHGAILKKDHQGVDPLMGSALSGYPEVLNLLADEASSSIPRRDALKLLGSTYLDKKMDAMSAMACWRQAIEVPLHSDEMKFVHELETFFEPLAVYEYQEEAQTMNQIELLDGNIEAQRMQSLVIRERILGGAHTDVHYYLRFRGAVYCDMGQMNRCYELWKHALKLQQSHFAPLYFGTVTTLQSFQETFSMTLNDYVNNHHANINLRVKSTWVKYVFDQVCEEMERAAEWKGAALLEDTECCGKDKCQHSTVTSEFKKLVVIAVHLMNVLERISLPSARGDEVGDDKTLSLNIPRLVKVCRKLRVPLLHYALEEKTPDQNTSDLGLPKAAVLEQLLEHDLDVNAADDEMNTPMHLVLGANEFRKSLVRALLNYGTWIFARNKKGQVVYAMMHELASTESISFDDMRLGRHVTLLGLASNAMRVRYDGMFDGVEKDFPLELRRFYLAH</sequence>
<keyword evidence="1" id="KW-0677">Repeat</keyword>
<comment type="caution">
    <text evidence="4">The sequence shown here is derived from an EMBL/GenBank/DDBJ whole genome shotgun (WGS) entry which is preliminary data.</text>
</comment>
<dbReference type="GO" id="GO:0000151">
    <property type="term" value="C:ubiquitin ligase complex"/>
    <property type="evidence" value="ECO:0007669"/>
    <property type="project" value="TreeGrafter"/>
</dbReference>
<dbReference type="AlphaFoldDB" id="A0A6A5GP09"/>
<keyword evidence="2 3" id="KW-0040">ANK repeat</keyword>
<dbReference type="CTD" id="9799525"/>
<dbReference type="KEGG" id="crq:GCK72_013565"/>
<dbReference type="RefSeq" id="XP_003101380.2">
    <property type="nucleotide sequence ID" value="XM_003101332.2"/>
</dbReference>
<evidence type="ECO:0000313" key="5">
    <source>
        <dbReference type="Proteomes" id="UP000483820"/>
    </source>
</evidence>
<feature type="repeat" description="ANK" evidence="3">
    <location>
        <begin position="153"/>
        <end position="185"/>
    </location>
</feature>
<dbReference type="PANTHER" id="PTHR24173:SF85">
    <property type="entry name" value="PROTEIN FEM-1 HOMOLOG CG6966"/>
    <property type="match status" value="1"/>
</dbReference>
<organism evidence="4 5">
    <name type="scientific">Caenorhabditis remanei</name>
    <name type="common">Caenorhabditis vulgaris</name>
    <dbReference type="NCBI Taxonomy" id="31234"/>
    <lineage>
        <taxon>Eukaryota</taxon>
        <taxon>Metazoa</taxon>
        <taxon>Ecdysozoa</taxon>
        <taxon>Nematoda</taxon>
        <taxon>Chromadorea</taxon>
        <taxon>Rhabditida</taxon>
        <taxon>Rhabditina</taxon>
        <taxon>Rhabditomorpha</taxon>
        <taxon>Rhabditoidea</taxon>
        <taxon>Rhabditidae</taxon>
        <taxon>Peloderinae</taxon>
        <taxon>Caenorhabditis</taxon>
    </lineage>
</organism>
<dbReference type="Pfam" id="PF12796">
    <property type="entry name" value="Ank_2"/>
    <property type="match status" value="2"/>
</dbReference>
<dbReference type="EMBL" id="WUAV01000004">
    <property type="protein sequence ID" value="KAF1757110.1"/>
    <property type="molecule type" value="Genomic_DNA"/>
</dbReference>
<dbReference type="Proteomes" id="UP000483820">
    <property type="component" value="Chromosome IV"/>
</dbReference>
<evidence type="ECO:0000256" key="1">
    <source>
        <dbReference type="ARBA" id="ARBA00022737"/>
    </source>
</evidence>